<keyword evidence="14" id="KW-1185">Reference proteome</keyword>
<evidence type="ECO:0000256" key="8">
    <source>
        <dbReference type="ARBA" id="ARBA00023136"/>
    </source>
</evidence>
<keyword evidence="6" id="KW-0145">Chemotaxis</keyword>
<evidence type="ECO:0000256" key="5">
    <source>
        <dbReference type="ARBA" id="ARBA00022475"/>
    </source>
</evidence>
<feature type="domain" description="Flagellar motor switch protein FliN-like C-terminal" evidence="12">
    <location>
        <begin position="250"/>
        <end position="317"/>
    </location>
</feature>
<keyword evidence="13" id="KW-0969">Cilium</keyword>
<evidence type="ECO:0000313" key="14">
    <source>
        <dbReference type="Proteomes" id="UP000722121"/>
    </source>
</evidence>
<evidence type="ECO:0000259" key="12">
    <source>
        <dbReference type="Pfam" id="PF01052"/>
    </source>
</evidence>
<evidence type="ECO:0000256" key="1">
    <source>
        <dbReference type="ARBA" id="ARBA00004117"/>
    </source>
</evidence>
<dbReference type="CDD" id="cd17908">
    <property type="entry name" value="FliM"/>
    <property type="match status" value="1"/>
</dbReference>
<evidence type="ECO:0000256" key="10">
    <source>
        <dbReference type="ARBA" id="ARBA00025044"/>
    </source>
</evidence>
<dbReference type="EMBL" id="JAFITR010000016">
    <property type="protein sequence ID" value="MBN4066680.1"/>
    <property type="molecule type" value="Genomic_DNA"/>
</dbReference>
<evidence type="ECO:0000256" key="6">
    <source>
        <dbReference type="ARBA" id="ARBA00022500"/>
    </source>
</evidence>
<organism evidence="13 14">
    <name type="scientific">Simkania negevensis</name>
    <dbReference type="NCBI Taxonomy" id="83561"/>
    <lineage>
        <taxon>Bacteria</taxon>
        <taxon>Pseudomonadati</taxon>
        <taxon>Chlamydiota</taxon>
        <taxon>Chlamydiia</taxon>
        <taxon>Parachlamydiales</taxon>
        <taxon>Simkaniaceae</taxon>
        <taxon>Simkania</taxon>
    </lineage>
</organism>
<keyword evidence="13" id="KW-0282">Flagellum</keyword>
<dbReference type="InterPro" id="IPR001689">
    <property type="entry name" value="Flag_FliM"/>
</dbReference>
<evidence type="ECO:0000256" key="4">
    <source>
        <dbReference type="ARBA" id="ARBA00021898"/>
    </source>
</evidence>
<dbReference type="Gene3D" id="2.30.330.10">
    <property type="entry name" value="SpoA-like"/>
    <property type="match status" value="1"/>
</dbReference>
<comment type="caution">
    <text evidence="13">The sequence shown here is derived from an EMBL/GenBank/DDBJ whole genome shotgun (WGS) entry which is preliminary data.</text>
</comment>
<dbReference type="Pfam" id="PF02154">
    <property type="entry name" value="FliM"/>
    <property type="match status" value="1"/>
</dbReference>
<dbReference type="NCBIfam" id="TIGR01397">
    <property type="entry name" value="fliM_switch"/>
    <property type="match status" value="1"/>
</dbReference>
<sequence length="321" mass="35560">MADESLSQEEINKLVKGQLEEGSGHEGRKPEVVPFDFKVPSSIPAEQTTTITLIHESFAQALTSSLSSFLHTDTFVTVEDVEQHLFSEYVRTLVNPTCVINFSMHPLTGYGVLEINSAVVYSIINRMLGGEGEVPAAVQLFTELELSVVRKLAHLILAELCSAWKYIINLDFAFQSVQTNPAFIRVIPTQEACIIVTLKLKISDLKGLVTICFPYVSLDPIANKLGTKQWSTYTLQQSEDVKHAVMNTFKQVVVDLRASLGSTEISFRDLLSLQPGDIINLHHKTKDPINLTIAGTEKFKTTPGLLGKFKAVSIQKEIVKE</sequence>
<dbReference type="Proteomes" id="UP000722121">
    <property type="component" value="Unassembled WGS sequence"/>
</dbReference>
<keyword evidence="9" id="KW-0975">Bacterial flagellum</keyword>
<evidence type="ECO:0000256" key="3">
    <source>
        <dbReference type="ARBA" id="ARBA00011049"/>
    </source>
</evidence>
<evidence type="ECO:0000313" key="13">
    <source>
        <dbReference type="EMBL" id="MBN4066680.1"/>
    </source>
</evidence>
<dbReference type="InterPro" id="IPR001543">
    <property type="entry name" value="FliN-like_C"/>
</dbReference>
<evidence type="ECO:0000256" key="2">
    <source>
        <dbReference type="ARBA" id="ARBA00004202"/>
    </source>
</evidence>
<dbReference type="SUPFAM" id="SSF101801">
    <property type="entry name" value="Surface presentation of antigens (SPOA)"/>
    <property type="match status" value="1"/>
</dbReference>
<dbReference type="PANTHER" id="PTHR30034">
    <property type="entry name" value="FLAGELLAR MOTOR SWITCH PROTEIN FLIM"/>
    <property type="match status" value="1"/>
</dbReference>
<evidence type="ECO:0000256" key="7">
    <source>
        <dbReference type="ARBA" id="ARBA00022779"/>
    </source>
</evidence>
<comment type="similarity">
    <text evidence="3">Belongs to the FliM family.</text>
</comment>
<accession>A0ABS3AQU6</accession>
<name>A0ABS3AQU6_9BACT</name>
<keyword evidence="8" id="KW-0472">Membrane</keyword>
<dbReference type="InterPro" id="IPR036429">
    <property type="entry name" value="SpoA-like_sf"/>
</dbReference>
<evidence type="ECO:0000256" key="9">
    <source>
        <dbReference type="ARBA" id="ARBA00023143"/>
    </source>
</evidence>
<protein>
    <recommendedName>
        <fullName evidence="4 11">Flagellar motor switch protein FliM</fullName>
    </recommendedName>
</protein>
<proteinExistence type="inferred from homology"/>
<keyword evidence="13" id="KW-0966">Cell projection</keyword>
<dbReference type="Gene3D" id="3.40.1550.10">
    <property type="entry name" value="CheC-like"/>
    <property type="match status" value="1"/>
</dbReference>
<dbReference type="Pfam" id="PF01052">
    <property type="entry name" value="FliMN_C"/>
    <property type="match status" value="1"/>
</dbReference>
<keyword evidence="5" id="KW-1003">Cell membrane</keyword>
<comment type="subcellular location">
    <subcellularLocation>
        <location evidence="1">Bacterial flagellum basal body</location>
    </subcellularLocation>
    <subcellularLocation>
        <location evidence="2">Cell membrane</location>
        <topology evidence="2">Peripheral membrane protein</topology>
    </subcellularLocation>
</comment>
<dbReference type="SUPFAM" id="SSF103039">
    <property type="entry name" value="CheC-like"/>
    <property type="match status" value="1"/>
</dbReference>
<evidence type="ECO:0000256" key="11">
    <source>
        <dbReference type="NCBIfam" id="TIGR01397"/>
    </source>
</evidence>
<gene>
    <name evidence="13" type="primary">fliM</name>
    <name evidence="13" type="ORF">JYU14_01185</name>
</gene>
<reference evidence="13 14" key="1">
    <citation type="submission" date="2021-02" db="EMBL/GenBank/DDBJ databases">
        <title>Activity-based single-cell genomes from oceanic crustal fluid captures similar information to metagenomic and metatranscriptomic surveys with orders of magnitude less sampling.</title>
        <authorList>
            <person name="D'Angelo T.S."/>
            <person name="Orcutt B.N."/>
        </authorList>
    </citation>
    <scope>NUCLEOTIDE SEQUENCE [LARGE SCALE GENOMIC DNA]</scope>
    <source>
        <strain evidence="13">AH-315-G07</strain>
    </source>
</reference>
<keyword evidence="7" id="KW-0283">Flagellar rotation</keyword>
<dbReference type="PANTHER" id="PTHR30034:SF6">
    <property type="entry name" value="YOP PROTEINS TRANSLOCATION PROTEIN Q"/>
    <property type="match status" value="1"/>
</dbReference>
<dbReference type="PIRSF" id="PIRSF002888">
    <property type="entry name" value="FliM"/>
    <property type="match status" value="1"/>
</dbReference>
<comment type="function">
    <text evidence="10">FliM is one of three proteins (FliG, FliN, FliM) that forms the rotor-mounted switch complex (C ring), located at the base of the basal body. This complex interacts with the CheY and CheZ chemotaxis proteins, in addition to contacting components of the motor that determine the direction of flagellar rotation.</text>
</comment>
<dbReference type="PRINTS" id="PR00955">
    <property type="entry name" value="FLGMOTORFLIM"/>
</dbReference>
<dbReference type="InterPro" id="IPR028976">
    <property type="entry name" value="CheC-like_sf"/>
</dbReference>